<dbReference type="EMBL" id="CP049142">
    <property type="protein sequence ID" value="QIE91468.1"/>
    <property type="molecule type" value="Genomic_DNA"/>
</dbReference>
<keyword evidence="1" id="KW-0614">Plasmid</keyword>
<dbReference type="AlphaFoldDB" id="A0A6G6J7Z2"/>
<geneLocation type="plasmid" evidence="2">
    <name>ppnihbp1_1</name>
</geneLocation>
<name>A0A6G6J7Z2_PSENT</name>
<reference evidence="1 2" key="1">
    <citation type="submission" date="2020-02" db="EMBL/GenBank/DDBJ databases">
        <title>Integrative conjugative elements (ICEs) and plasmids drive adaptation of Pseudomonas nitroreducens strain HBP1 to wastewater environment.</title>
        <authorList>
            <person name="Sentchilo V."/>
            <person name="Carraro N."/>
            <person name="Bertelli C."/>
            <person name="van der Meer J.R."/>
        </authorList>
    </citation>
    <scope>NUCLEOTIDE SEQUENCE [LARGE SCALE GENOMIC DNA]</scope>
    <source>
        <strain evidence="1 2">HBP1</strain>
        <plasmid evidence="2">ppnihbp1_1</plasmid>
    </source>
</reference>
<sequence length="378" mass="42620">MVHEPIILPSVERARTWVDLCAKSISVPAEKAASILATLCGFGSWDVMTYAMESMPPSPADEDLEPDQYRDRLKGQVRILVRDHELDPAEAMMLLRLLPPASRGPHKAFKMTDSVGFTEQQMQAFMEYAGEFASEMPDEMRPGPLQSALEARALQDVELSRASIALALSGDTAPEMWMHIFDFLDWEYEYHQDERPDLDEPSYTIFDASLGEIPVYLSCLAKAPAPRPQAPVDRAHRVQRALCVGDFVSNWQDRSSVALLLHRWPIVHEVDGQLFCHLGCIYQADKNQWTDLLFNRRCSSVAKMLELNGRMKNIQKGSPELVDTDEALTLLSTICLSGLDLEDMEDFPEPGLMVERTQLPGSRWMVQKLATDFDSDDS</sequence>
<protein>
    <submittedName>
        <fullName evidence="1">Uncharacterized protein</fullName>
    </submittedName>
</protein>
<organism evidence="1 2">
    <name type="scientific">Pseudomonas nitroreducens</name>
    <dbReference type="NCBI Taxonomy" id="46680"/>
    <lineage>
        <taxon>Bacteria</taxon>
        <taxon>Pseudomonadati</taxon>
        <taxon>Pseudomonadota</taxon>
        <taxon>Gammaproteobacteria</taxon>
        <taxon>Pseudomonadales</taxon>
        <taxon>Pseudomonadaceae</taxon>
        <taxon>Pseudomonas</taxon>
    </lineage>
</organism>
<evidence type="ECO:0000313" key="2">
    <source>
        <dbReference type="Proteomes" id="UP000501063"/>
    </source>
</evidence>
<dbReference type="KEGG" id="pnt:G5B91_34620"/>
<dbReference type="RefSeq" id="WP_017516618.1">
    <property type="nucleotide sequence ID" value="NZ_CP189775.1"/>
</dbReference>
<evidence type="ECO:0000313" key="1">
    <source>
        <dbReference type="EMBL" id="QIE91468.1"/>
    </source>
</evidence>
<accession>A0A6G6J7Z2</accession>
<gene>
    <name evidence="1" type="ORF">G5B91_34620</name>
</gene>
<proteinExistence type="predicted"/>
<dbReference type="Proteomes" id="UP000501063">
    <property type="component" value="Plasmid pPniHBP1_1"/>
</dbReference>